<sequence>MTTEGTTRAAGAFALLALVGFALTSPPARAQPAPADDEGSGRATWAWPLDDAALAAPFVAPAHEYAPGHRGVDLASASGVTVVRAPDDGVVAFVGTVGDREVVTIDHGVGVVSTLEPVRPVVVAGDRVGRGDVVGELSLGGHAPPGTLHLGARVHGAYVNPLQFLGGTPRAVLLPCC</sequence>
<evidence type="ECO:0000313" key="5">
    <source>
        <dbReference type="Proteomes" id="UP001501697"/>
    </source>
</evidence>
<dbReference type="EMBL" id="BAAAYU010000001">
    <property type="protein sequence ID" value="GAA3626854.1"/>
    <property type="molecule type" value="Genomic_DNA"/>
</dbReference>
<gene>
    <name evidence="4" type="ORF">GCM10022200_06540</name>
</gene>
<dbReference type="PANTHER" id="PTHR21666:SF289">
    <property type="entry name" value="L-ALA--D-GLU ENDOPEPTIDASE"/>
    <property type="match status" value="1"/>
</dbReference>
<organism evidence="4 5">
    <name type="scientific">Microbacterium awajiense</name>
    <dbReference type="NCBI Taxonomy" id="415214"/>
    <lineage>
        <taxon>Bacteria</taxon>
        <taxon>Bacillati</taxon>
        <taxon>Actinomycetota</taxon>
        <taxon>Actinomycetes</taxon>
        <taxon>Micrococcales</taxon>
        <taxon>Microbacteriaceae</taxon>
        <taxon>Microbacterium</taxon>
    </lineage>
</organism>
<feature type="chain" id="PRO_5046139098" description="M23ase beta-sheet core domain-containing protein" evidence="2">
    <location>
        <begin position="31"/>
        <end position="177"/>
    </location>
</feature>
<keyword evidence="5" id="KW-1185">Reference proteome</keyword>
<keyword evidence="1 2" id="KW-0732">Signal</keyword>
<dbReference type="SUPFAM" id="SSF51261">
    <property type="entry name" value="Duplicated hybrid motif"/>
    <property type="match status" value="1"/>
</dbReference>
<proteinExistence type="predicted"/>
<dbReference type="CDD" id="cd12797">
    <property type="entry name" value="M23_peptidase"/>
    <property type="match status" value="1"/>
</dbReference>
<evidence type="ECO:0000313" key="4">
    <source>
        <dbReference type="EMBL" id="GAA3626854.1"/>
    </source>
</evidence>
<dbReference type="RefSeq" id="WP_344736433.1">
    <property type="nucleotide sequence ID" value="NZ_BAAAYU010000001.1"/>
</dbReference>
<reference evidence="5" key="1">
    <citation type="journal article" date="2019" name="Int. J. Syst. Evol. Microbiol.">
        <title>The Global Catalogue of Microorganisms (GCM) 10K type strain sequencing project: providing services to taxonomists for standard genome sequencing and annotation.</title>
        <authorList>
            <consortium name="The Broad Institute Genomics Platform"/>
            <consortium name="The Broad Institute Genome Sequencing Center for Infectious Disease"/>
            <person name="Wu L."/>
            <person name="Ma J."/>
        </authorList>
    </citation>
    <scope>NUCLEOTIDE SEQUENCE [LARGE SCALE GENOMIC DNA]</scope>
    <source>
        <strain evidence="5">JCM 16544</strain>
    </source>
</reference>
<dbReference type="InterPro" id="IPR016047">
    <property type="entry name" value="M23ase_b-sheet_dom"/>
</dbReference>
<dbReference type="Gene3D" id="2.70.70.10">
    <property type="entry name" value="Glucose Permease (Domain IIA)"/>
    <property type="match status" value="1"/>
</dbReference>
<dbReference type="PANTHER" id="PTHR21666">
    <property type="entry name" value="PEPTIDASE-RELATED"/>
    <property type="match status" value="1"/>
</dbReference>
<evidence type="ECO:0000256" key="2">
    <source>
        <dbReference type="SAM" id="SignalP"/>
    </source>
</evidence>
<dbReference type="Proteomes" id="UP001501697">
    <property type="component" value="Unassembled WGS sequence"/>
</dbReference>
<dbReference type="InterPro" id="IPR050570">
    <property type="entry name" value="Cell_wall_metabolism_enzyme"/>
</dbReference>
<feature type="domain" description="M23ase beta-sheet core" evidence="3">
    <location>
        <begin position="68"/>
        <end position="161"/>
    </location>
</feature>
<protein>
    <recommendedName>
        <fullName evidence="3">M23ase beta-sheet core domain-containing protein</fullName>
    </recommendedName>
</protein>
<comment type="caution">
    <text evidence="4">The sequence shown here is derived from an EMBL/GenBank/DDBJ whole genome shotgun (WGS) entry which is preliminary data.</text>
</comment>
<accession>A0ABP7A815</accession>
<dbReference type="Pfam" id="PF01551">
    <property type="entry name" value="Peptidase_M23"/>
    <property type="match status" value="1"/>
</dbReference>
<name>A0ABP7A815_9MICO</name>
<dbReference type="InterPro" id="IPR011055">
    <property type="entry name" value="Dup_hybrid_motif"/>
</dbReference>
<feature type="signal peptide" evidence="2">
    <location>
        <begin position="1"/>
        <end position="30"/>
    </location>
</feature>
<evidence type="ECO:0000259" key="3">
    <source>
        <dbReference type="Pfam" id="PF01551"/>
    </source>
</evidence>
<evidence type="ECO:0000256" key="1">
    <source>
        <dbReference type="ARBA" id="ARBA00022729"/>
    </source>
</evidence>